<proteinExistence type="predicted"/>
<comment type="caution">
    <text evidence="1">The sequence shown here is derived from an EMBL/GenBank/DDBJ whole genome shotgun (WGS) entry which is preliminary data.</text>
</comment>
<gene>
    <name evidence="1" type="ORF">CBF37_08190</name>
</gene>
<reference evidence="1 2" key="1">
    <citation type="submission" date="2017-05" db="EMBL/GenBank/DDBJ databases">
        <title>Vagococcus spp. assemblies.</title>
        <authorList>
            <person name="Gulvik C.A."/>
        </authorList>
    </citation>
    <scope>NUCLEOTIDE SEQUENCE [LARGE SCALE GENOMIC DNA]</scope>
    <source>
        <strain evidence="1 2">SS1995</strain>
    </source>
</reference>
<protein>
    <recommendedName>
        <fullName evidence="3">DUF669 domain-containing protein</fullName>
    </recommendedName>
</protein>
<name>A0A429ZWY2_9ENTE</name>
<dbReference type="AlphaFoldDB" id="A0A429ZWY2"/>
<accession>A0A429ZWY2</accession>
<keyword evidence="2" id="KW-1185">Reference proteome</keyword>
<evidence type="ECO:0000313" key="2">
    <source>
        <dbReference type="Proteomes" id="UP000287857"/>
    </source>
</evidence>
<evidence type="ECO:0008006" key="3">
    <source>
        <dbReference type="Google" id="ProtNLM"/>
    </source>
</evidence>
<dbReference type="Proteomes" id="UP000287857">
    <property type="component" value="Unassembled WGS sequence"/>
</dbReference>
<sequence length="185" mass="20996">MNQENEFLSWDSSFTAEESSFKLFQPGEYPFTVTNMERKIYDGTSTKIPNGAPYAEVTMEFTGPEGKTNVIDRLYLMKNWQWKLTQFFSGIGQSPVLGETFKPNWSQVVGSRGNAKLNINTYTSKGQERSNNQVEEYLASNAPAQQQQNNQQSFNQAPPVQNQQQNFNQNQANQPQNNGFQPGAF</sequence>
<organism evidence="1 2">
    <name type="scientific">Vagococcus vulneris</name>
    <dbReference type="NCBI Taxonomy" id="1977869"/>
    <lineage>
        <taxon>Bacteria</taxon>
        <taxon>Bacillati</taxon>
        <taxon>Bacillota</taxon>
        <taxon>Bacilli</taxon>
        <taxon>Lactobacillales</taxon>
        <taxon>Enterococcaceae</taxon>
        <taxon>Vagococcus</taxon>
    </lineage>
</organism>
<evidence type="ECO:0000313" key="1">
    <source>
        <dbReference type="EMBL" id="RST98325.1"/>
    </source>
</evidence>
<dbReference type="EMBL" id="NGJS01000011">
    <property type="protein sequence ID" value="RST98325.1"/>
    <property type="molecule type" value="Genomic_DNA"/>
</dbReference>